<name>A0A6J5MZ02_9CAUD</name>
<accession>A0A6J5MZ02</accession>
<gene>
    <name evidence="2" type="ORF">UFOVP564_6</name>
</gene>
<dbReference type="EMBL" id="LR796539">
    <property type="protein sequence ID" value="CAB4150200.1"/>
    <property type="molecule type" value="Genomic_DNA"/>
</dbReference>
<organism evidence="2">
    <name type="scientific">uncultured Caudovirales phage</name>
    <dbReference type="NCBI Taxonomy" id="2100421"/>
    <lineage>
        <taxon>Viruses</taxon>
        <taxon>Duplodnaviria</taxon>
        <taxon>Heunggongvirae</taxon>
        <taxon>Uroviricota</taxon>
        <taxon>Caudoviricetes</taxon>
        <taxon>Peduoviridae</taxon>
        <taxon>Maltschvirus</taxon>
        <taxon>Maltschvirus maltsch</taxon>
    </lineage>
</organism>
<feature type="compositionally biased region" description="Basic and acidic residues" evidence="1">
    <location>
        <begin position="101"/>
        <end position="116"/>
    </location>
</feature>
<evidence type="ECO:0000313" key="2">
    <source>
        <dbReference type="EMBL" id="CAB4150200.1"/>
    </source>
</evidence>
<sequence length="185" mass="20537">MSIEDYEPVQSRFSRFIEWSETREQFFSVISELLSAPGDDICVMKTTILCDGVVVATGHAEEIRNQGNVNKTSSLENCETSSLGRCLSNFPMHNFCGTSLDKRPSREEMQKVERMTSRPTEGGSITEPSNLASDKQLNMIRAVCKSIGRTVPSGIQGWTKKEASAFIDTIKSNPPAPEHEPEEAF</sequence>
<feature type="region of interest" description="Disordered" evidence="1">
    <location>
        <begin position="101"/>
        <end position="130"/>
    </location>
</feature>
<evidence type="ECO:0000256" key="1">
    <source>
        <dbReference type="SAM" id="MobiDB-lite"/>
    </source>
</evidence>
<reference evidence="2" key="1">
    <citation type="submission" date="2020-04" db="EMBL/GenBank/DDBJ databases">
        <authorList>
            <person name="Chiriac C."/>
            <person name="Salcher M."/>
            <person name="Ghai R."/>
            <person name="Kavagutti S V."/>
        </authorList>
    </citation>
    <scope>NUCLEOTIDE SEQUENCE</scope>
</reference>
<protein>
    <submittedName>
        <fullName evidence="2">Uncharacterized protein</fullName>
    </submittedName>
</protein>
<proteinExistence type="predicted"/>